<name>A0ACC0IWG1_9ERIC</name>
<evidence type="ECO:0000313" key="1">
    <source>
        <dbReference type="EMBL" id="KAI8029473.1"/>
    </source>
</evidence>
<reference evidence="1 2" key="1">
    <citation type="journal article" date="2022" name="Plant J.">
        <title>Chromosome-level genome of Camellia lanceoleosa provides a valuable resource for understanding genome evolution and self-incompatibility.</title>
        <authorList>
            <person name="Gong W."/>
            <person name="Xiao S."/>
            <person name="Wang L."/>
            <person name="Liao Z."/>
            <person name="Chang Y."/>
            <person name="Mo W."/>
            <person name="Hu G."/>
            <person name="Li W."/>
            <person name="Zhao G."/>
            <person name="Zhu H."/>
            <person name="Hu X."/>
            <person name="Ji K."/>
            <person name="Xiang X."/>
            <person name="Song Q."/>
            <person name="Yuan D."/>
            <person name="Jin S."/>
            <person name="Zhang L."/>
        </authorList>
    </citation>
    <scope>NUCLEOTIDE SEQUENCE [LARGE SCALE GENOMIC DNA]</scope>
    <source>
        <strain evidence="1">SQ_2022a</strain>
    </source>
</reference>
<dbReference type="EMBL" id="CM045758">
    <property type="protein sequence ID" value="KAI8029473.1"/>
    <property type="molecule type" value="Genomic_DNA"/>
</dbReference>
<proteinExistence type="predicted"/>
<evidence type="ECO:0000313" key="2">
    <source>
        <dbReference type="Proteomes" id="UP001060215"/>
    </source>
</evidence>
<sequence>MVWSKTVCCLFLQVSVHLLSEKEKNDMAQLVNTMVSCCITYKNLKFDPLPNTSRHDAVSDTSMLSFDHPIGDLINFKGVADRVCLSLLPTSEGSWVTIARALSIFHTWKHCSGALMRKLIKHSQPLKSGWSSGENE</sequence>
<keyword evidence="2" id="KW-1185">Reference proteome</keyword>
<accession>A0ACC0IWG1</accession>
<comment type="caution">
    <text evidence="1">The sequence shown here is derived from an EMBL/GenBank/DDBJ whole genome shotgun (WGS) entry which is preliminary data.</text>
</comment>
<dbReference type="Proteomes" id="UP001060215">
    <property type="component" value="Chromosome 1"/>
</dbReference>
<gene>
    <name evidence="1" type="ORF">LOK49_LG01G02328</name>
</gene>
<protein>
    <submittedName>
        <fullName evidence="1">Uncharacterized protein</fullName>
    </submittedName>
</protein>
<organism evidence="1 2">
    <name type="scientific">Camellia lanceoleosa</name>
    <dbReference type="NCBI Taxonomy" id="1840588"/>
    <lineage>
        <taxon>Eukaryota</taxon>
        <taxon>Viridiplantae</taxon>
        <taxon>Streptophyta</taxon>
        <taxon>Embryophyta</taxon>
        <taxon>Tracheophyta</taxon>
        <taxon>Spermatophyta</taxon>
        <taxon>Magnoliopsida</taxon>
        <taxon>eudicotyledons</taxon>
        <taxon>Gunneridae</taxon>
        <taxon>Pentapetalae</taxon>
        <taxon>asterids</taxon>
        <taxon>Ericales</taxon>
        <taxon>Theaceae</taxon>
        <taxon>Camellia</taxon>
    </lineage>
</organism>